<reference evidence="2 3" key="1">
    <citation type="journal article" date="2019" name="Int. J. Syst. Evol. Microbiol.">
        <title>The Global Catalogue of Microorganisms (GCM) 10K type strain sequencing project: providing services to taxonomists for standard genome sequencing and annotation.</title>
        <authorList>
            <consortium name="The Broad Institute Genomics Platform"/>
            <consortium name="The Broad Institute Genome Sequencing Center for Infectious Disease"/>
            <person name="Wu L."/>
            <person name="Ma J."/>
        </authorList>
    </citation>
    <scope>NUCLEOTIDE SEQUENCE [LARGE SCALE GENOMIC DNA]</scope>
    <source>
        <strain evidence="2 3">JCM 8201</strain>
    </source>
</reference>
<feature type="signal peptide" evidence="1">
    <location>
        <begin position="1"/>
        <end position="20"/>
    </location>
</feature>
<dbReference type="RefSeq" id="WP_344453856.1">
    <property type="nucleotide sequence ID" value="NZ_BAAATZ010000025.1"/>
</dbReference>
<name>A0ABN3UHW6_9ACTN</name>
<feature type="chain" id="PRO_5045551821" evidence="1">
    <location>
        <begin position="21"/>
        <end position="42"/>
    </location>
</feature>
<protein>
    <submittedName>
        <fullName evidence="2">Uncharacterized protein</fullName>
    </submittedName>
</protein>
<proteinExistence type="predicted"/>
<keyword evidence="3" id="KW-1185">Reference proteome</keyword>
<evidence type="ECO:0000256" key="1">
    <source>
        <dbReference type="SAM" id="SignalP"/>
    </source>
</evidence>
<dbReference type="EMBL" id="BAAATZ010000025">
    <property type="protein sequence ID" value="GAA2733195.1"/>
    <property type="molecule type" value="Genomic_DNA"/>
</dbReference>
<comment type="caution">
    <text evidence="2">The sequence shown here is derived from an EMBL/GenBank/DDBJ whole genome shotgun (WGS) entry which is preliminary data.</text>
</comment>
<keyword evidence="1" id="KW-0732">Signal</keyword>
<accession>A0ABN3UHW6</accession>
<gene>
    <name evidence="2" type="ORF">GCM10010439_52630</name>
</gene>
<sequence>MRILFAIIAGVLLATASSVAVVSASTGKPAPKPNAIYQYGGR</sequence>
<dbReference type="Proteomes" id="UP001501842">
    <property type="component" value="Unassembled WGS sequence"/>
</dbReference>
<evidence type="ECO:0000313" key="2">
    <source>
        <dbReference type="EMBL" id="GAA2733195.1"/>
    </source>
</evidence>
<evidence type="ECO:0000313" key="3">
    <source>
        <dbReference type="Proteomes" id="UP001501842"/>
    </source>
</evidence>
<organism evidence="2 3">
    <name type="scientific">Actinocorallia aurantiaca</name>
    <dbReference type="NCBI Taxonomy" id="46204"/>
    <lineage>
        <taxon>Bacteria</taxon>
        <taxon>Bacillati</taxon>
        <taxon>Actinomycetota</taxon>
        <taxon>Actinomycetes</taxon>
        <taxon>Streptosporangiales</taxon>
        <taxon>Thermomonosporaceae</taxon>
        <taxon>Actinocorallia</taxon>
    </lineage>
</organism>